<accession>A0A919RIM8</accession>
<sequence length="94" mass="9823">MQMDRPAVMPELAAACAGLVVEFGACDEAVLDVLTGRFGPAGRLPFDLPSSMDAVEAARPTCPSTRRIPTSVSAMAFRIPVNSARPRGGVNHLG</sequence>
<dbReference type="RefSeq" id="WP_204029157.1">
    <property type="nucleotide sequence ID" value="NZ_BOOW01000030.1"/>
</dbReference>
<gene>
    <name evidence="2" type="ORF">Ssi02_47970</name>
</gene>
<dbReference type="InterPro" id="IPR036881">
    <property type="entry name" value="Glyco_hydro_3_C_sf"/>
</dbReference>
<evidence type="ECO:0000313" key="2">
    <source>
        <dbReference type="EMBL" id="GII94566.1"/>
    </source>
</evidence>
<dbReference type="SUPFAM" id="SSF52279">
    <property type="entry name" value="Beta-D-glucan exohydrolase, C-terminal domain"/>
    <property type="match status" value="1"/>
</dbReference>
<organism evidence="2 3">
    <name type="scientific">Sinosporangium siamense</name>
    <dbReference type="NCBI Taxonomy" id="1367973"/>
    <lineage>
        <taxon>Bacteria</taxon>
        <taxon>Bacillati</taxon>
        <taxon>Actinomycetota</taxon>
        <taxon>Actinomycetes</taxon>
        <taxon>Streptosporangiales</taxon>
        <taxon>Streptosporangiaceae</taxon>
        <taxon>Sinosporangium</taxon>
    </lineage>
</organism>
<dbReference type="GO" id="GO:0004553">
    <property type="term" value="F:hydrolase activity, hydrolyzing O-glycosyl compounds"/>
    <property type="evidence" value="ECO:0007669"/>
    <property type="project" value="InterPro"/>
</dbReference>
<evidence type="ECO:0000256" key="1">
    <source>
        <dbReference type="ARBA" id="ARBA00022801"/>
    </source>
</evidence>
<proteinExistence type="predicted"/>
<protein>
    <recommendedName>
        <fullName evidence="4">Beta-glucosidase</fullName>
    </recommendedName>
</protein>
<dbReference type="GO" id="GO:0005975">
    <property type="term" value="P:carbohydrate metabolic process"/>
    <property type="evidence" value="ECO:0007669"/>
    <property type="project" value="InterPro"/>
</dbReference>
<dbReference type="Gene3D" id="3.40.50.1700">
    <property type="entry name" value="Glycoside hydrolase family 3 C-terminal domain"/>
    <property type="match status" value="1"/>
</dbReference>
<dbReference type="AlphaFoldDB" id="A0A919RIM8"/>
<keyword evidence="3" id="KW-1185">Reference proteome</keyword>
<evidence type="ECO:0000313" key="3">
    <source>
        <dbReference type="Proteomes" id="UP000606172"/>
    </source>
</evidence>
<dbReference type="EMBL" id="BOOW01000030">
    <property type="protein sequence ID" value="GII94566.1"/>
    <property type="molecule type" value="Genomic_DNA"/>
</dbReference>
<evidence type="ECO:0008006" key="4">
    <source>
        <dbReference type="Google" id="ProtNLM"/>
    </source>
</evidence>
<dbReference type="Proteomes" id="UP000606172">
    <property type="component" value="Unassembled WGS sequence"/>
</dbReference>
<keyword evidence="1" id="KW-0378">Hydrolase</keyword>
<reference evidence="2" key="1">
    <citation type="submission" date="2021-01" db="EMBL/GenBank/DDBJ databases">
        <title>Whole genome shotgun sequence of Sinosporangium siamense NBRC 109515.</title>
        <authorList>
            <person name="Komaki H."/>
            <person name="Tamura T."/>
        </authorList>
    </citation>
    <scope>NUCLEOTIDE SEQUENCE</scope>
    <source>
        <strain evidence="2">NBRC 109515</strain>
    </source>
</reference>
<comment type="caution">
    <text evidence="2">The sequence shown here is derived from an EMBL/GenBank/DDBJ whole genome shotgun (WGS) entry which is preliminary data.</text>
</comment>
<name>A0A919RIM8_9ACTN</name>